<gene>
    <name evidence="2" type="ordered locus">Gbro_4321</name>
</gene>
<dbReference type="RefSeq" id="WP_012835954.1">
    <property type="nucleotide sequence ID" value="NC_013441.1"/>
</dbReference>
<dbReference type="Proteomes" id="UP000001219">
    <property type="component" value="Chromosome"/>
</dbReference>
<dbReference type="STRING" id="526226.Gbro_4321"/>
<dbReference type="EMBL" id="CP001802">
    <property type="protein sequence ID" value="ACY23464.1"/>
    <property type="molecule type" value="Genomic_DNA"/>
</dbReference>
<dbReference type="PROSITE" id="PS51318">
    <property type="entry name" value="TAT"/>
    <property type="match status" value="1"/>
</dbReference>
<evidence type="ECO:0000313" key="2">
    <source>
        <dbReference type="EMBL" id="ACY23464.1"/>
    </source>
</evidence>
<dbReference type="eggNOG" id="ENOG50329CB">
    <property type="taxonomic scope" value="Bacteria"/>
</dbReference>
<evidence type="ECO:0000313" key="3">
    <source>
        <dbReference type="Proteomes" id="UP000001219"/>
    </source>
</evidence>
<dbReference type="HOGENOM" id="CLU_1784128_0_0_11"/>
<sequence>MTPSRKTWMIAGAAATAVAAATLGAGPSSAADGKTQTTLYTLANGPCAGTVDVGVGHYPSQAVLFLQSNLLGVGPCSVDLTYTFTPRAGGPSKKFTRHIVGPGVWGTSRDIVSPGKPGIYDVTVSTNAPSVGATKMTIDIQPYRG</sequence>
<reference evidence="3" key="1">
    <citation type="submission" date="2009-10" db="EMBL/GenBank/DDBJ databases">
        <title>The complete chromosome of Gordonia bronchialis DSM 43247.</title>
        <authorList>
            <consortium name="US DOE Joint Genome Institute (JGI-PGF)"/>
            <person name="Lucas S."/>
            <person name="Copeland A."/>
            <person name="Lapidus A."/>
            <person name="Glavina del Rio T."/>
            <person name="Dalin E."/>
            <person name="Tice H."/>
            <person name="Bruce D."/>
            <person name="Goodwin L."/>
            <person name="Pitluck S."/>
            <person name="Kyrpides N."/>
            <person name="Mavromatis K."/>
            <person name="Ivanova N."/>
            <person name="Ovchinnikova G."/>
            <person name="Saunders E."/>
            <person name="Brettin T."/>
            <person name="Detter J.C."/>
            <person name="Han C."/>
            <person name="Larimer F."/>
            <person name="Land M."/>
            <person name="Hauser L."/>
            <person name="Markowitz V."/>
            <person name="Cheng J.-F."/>
            <person name="Hugenholtz P."/>
            <person name="Woyke T."/>
            <person name="Wu D."/>
            <person name="Jando M."/>
            <person name="Schneider S."/>
            <person name="Goeker M."/>
            <person name="Klenk H.-P."/>
            <person name="Eisen J.A."/>
        </authorList>
    </citation>
    <scope>NUCLEOTIDE SEQUENCE [LARGE SCALE GENOMIC DNA]</scope>
    <source>
        <strain evidence="3">ATCC 25592 / DSM 43247 / BCRC 13721 / JCM 3198 / KCTC 3076 / NBRC 16047 / NCTC 10667</strain>
    </source>
</reference>
<accession>D0L5X8</accession>
<proteinExistence type="predicted"/>
<keyword evidence="1" id="KW-0732">Signal</keyword>
<reference evidence="2 3" key="2">
    <citation type="journal article" date="2010" name="Stand. Genomic Sci.">
        <title>Complete genome sequence of Gordonia bronchialis type strain (3410).</title>
        <authorList>
            <person name="Ivanova N."/>
            <person name="Sikorski J."/>
            <person name="Jando M."/>
            <person name="Lapidus A."/>
            <person name="Nolan M."/>
            <person name="Lucas S."/>
            <person name="Del Rio T.G."/>
            <person name="Tice H."/>
            <person name="Copeland A."/>
            <person name="Cheng J.F."/>
            <person name="Chen F."/>
            <person name="Bruce D."/>
            <person name="Goodwin L."/>
            <person name="Pitluck S."/>
            <person name="Mavromatis K."/>
            <person name="Ovchinnikova G."/>
            <person name="Pati A."/>
            <person name="Chen A."/>
            <person name="Palaniappan K."/>
            <person name="Land M."/>
            <person name="Hauser L."/>
            <person name="Chang Y.J."/>
            <person name="Jeffries C.D."/>
            <person name="Chain P."/>
            <person name="Saunders E."/>
            <person name="Han C."/>
            <person name="Detter J.C."/>
            <person name="Brettin T."/>
            <person name="Rohde M."/>
            <person name="Goker M."/>
            <person name="Bristow J."/>
            <person name="Eisen J.A."/>
            <person name="Markowitz V."/>
            <person name="Hugenholtz P."/>
            <person name="Klenk H.P."/>
            <person name="Kyrpides N.C."/>
        </authorList>
    </citation>
    <scope>NUCLEOTIDE SEQUENCE [LARGE SCALE GENOMIC DNA]</scope>
    <source>
        <strain evidence="3">ATCC 25592 / DSM 43247 / BCRC 13721 / JCM 3198 / KCTC 3076 / NBRC 16047 / NCTC 10667</strain>
    </source>
</reference>
<feature type="signal peptide" evidence="1">
    <location>
        <begin position="1"/>
        <end position="30"/>
    </location>
</feature>
<dbReference type="KEGG" id="gbr:Gbro_4321"/>
<dbReference type="AlphaFoldDB" id="D0L5X8"/>
<keyword evidence="3" id="KW-1185">Reference proteome</keyword>
<evidence type="ECO:0000256" key="1">
    <source>
        <dbReference type="SAM" id="SignalP"/>
    </source>
</evidence>
<dbReference type="InterPro" id="IPR006311">
    <property type="entry name" value="TAT_signal"/>
</dbReference>
<protein>
    <recommendedName>
        <fullName evidence="4">Secreted protein</fullName>
    </recommendedName>
</protein>
<organism evidence="2 3">
    <name type="scientific">Gordonia bronchialis (strain ATCC 25592 / DSM 43247 / BCRC 13721 / JCM 3198 / KCTC 3076 / NBRC 16047 / NCTC 10667)</name>
    <name type="common">Rhodococcus bronchialis</name>
    <dbReference type="NCBI Taxonomy" id="526226"/>
    <lineage>
        <taxon>Bacteria</taxon>
        <taxon>Bacillati</taxon>
        <taxon>Actinomycetota</taxon>
        <taxon>Actinomycetes</taxon>
        <taxon>Mycobacteriales</taxon>
        <taxon>Gordoniaceae</taxon>
        <taxon>Gordonia</taxon>
    </lineage>
</organism>
<feature type="chain" id="PRO_5003011108" description="Secreted protein" evidence="1">
    <location>
        <begin position="31"/>
        <end position="145"/>
    </location>
</feature>
<name>D0L5X8_GORB4</name>
<evidence type="ECO:0008006" key="4">
    <source>
        <dbReference type="Google" id="ProtNLM"/>
    </source>
</evidence>